<sequence>MTTQNRATWSDLPTEIVEEILAVLDPPSLLALSKLNRYLNYLALETFFGVALYRISHLRVLAPPSPHDETLTLRAYYLALCLEHVAELEHWIYGDVRQSLQQFHILISLAHRLRSLKSLKLRITLLAPCWGWGNHRVEGEVLITMLHELVEAAMSKGCEKLRIEGNSFPYCGLSASGIRAFRSRETVSTRAYKWMKRCVSFPCISSPDESPPPSSLDEKISDDFSTSPRSHITSCILSRPALLGSTALPFIAKLLRRNAGTITYLDMNCFGLTRSWWKARALSLALFNGITLPHLATLILHIQVSTISTGNFAWFLSRHSQISTLEVHDPSTLPQDTSMIISSHRPLSLPSLRILRIPARVADWIFTNMMEPLVLKTLEVYGRSHPDGFDKLGDAIYQIRCCSGHIQNLMLHANWWQYGNDLMENGNDRLNLQNFPSNIEVQKLCFVFEISPVITSMCPIKLAGGLVNVMRLFPLVKELEMRFGENSASVLDGLGTREMVRKKITEQFPDLCVSSVLC</sequence>
<dbReference type="SMART" id="SM00256">
    <property type="entry name" value="FBOX"/>
    <property type="match status" value="1"/>
</dbReference>
<gene>
    <name evidence="2" type="ORF">NP233_g3988</name>
</gene>
<feature type="domain" description="F-box" evidence="1">
    <location>
        <begin position="6"/>
        <end position="56"/>
    </location>
</feature>
<dbReference type="Proteomes" id="UP001213000">
    <property type="component" value="Unassembled WGS sequence"/>
</dbReference>
<evidence type="ECO:0000313" key="3">
    <source>
        <dbReference type="Proteomes" id="UP001213000"/>
    </source>
</evidence>
<dbReference type="EMBL" id="JANIEX010000203">
    <property type="protein sequence ID" value="KAJ3571077.1"/>
    <property type="molecule type" value="Genomic_DNA"/>
</dbReference>
<dbReference type="PROSITE" id="PS50181">
    <property type="entry name" value="FBOX"/>
    <property type="match status" value="1"/>
</dbReference>
<reference evidence="2" key="1">
    <citation type="submission" date="2022-07" db="EMBL/GenBank/DDBJ databases">
        <title>Genome Sequence of Leucocoprinus birnbaumii.</title>
        <authorList>
            <person name="Buettner E."/>
        </authorList>
    </citation>
    <scope>NUCLEOTIDE SEQUENCE</scope>
    <source>
        <strain evidence="2">VT141</strain>
    </source>
</reference>
<organism evidence="2 3">
    <name type="scientific">Leucocoprinus birnbaumii</name>
    <dbReference type="NCBI Taxonomy" id="56174"/>
    <lineage>
        <taxon>Eukaryota</taxon>
        <taxon>Fungi</taxon>
        <taxon>Dikarya</taxon>
        <taxon>Basidiomycota</taxon>
        <taxon>Agaricomycotina</taxon>
        <taxon>Agaricomycetes</taxon>
        <taxon>Agaricomycetidae</taxon>
        <taxon>Agaricales</taxon>
        <taxon>Agaricineae</taxon>
        <taxon>Agaricaceae</taxon>
        <taxon>Leucocoprinus</taxon>
    </lineage>
</organism>
<name>A0AAD5VY78_9AGAR</name>
<dbReference type="AlphaFoldDB" id="A0AAD5VY78"/>
<evidence type="ECO:0000313" key="2">
    <source>
        <dbReference type="EMBL" id="KAJ3571077.1"/>
    </source>
</evidence>
<dbReference type="Pfam" id="PF00646">
    <property type="entry name" value="F-box"/>
    <property type="match status" value="1"/>
</dbReference>
<protein>
    <recommendedName>
        <fullName evidence="1">F-box domain-containing protein</fullName>
    </recommendedName>
</protein>
<evidence type="ECO:0000259" key="1">
    <source>
        <dbReference type="PROSITE" id="PS50181"/>
    </source>
</evidence>
<dbReference type="InterPro" id="IPR036047">
    <property type="entry name" value="F-box-like_dom_sf"/>
</dbReference>
<comment type="caution">
    <text evidence="2">The sequence shown here is derived from an EMBL/GenBank/DDBJ whole genome shotgun (WGS) entry which is preliminary data.</text>
</comment>
<dbReference type="SUPFAM" id="SSF81383">
    <property type="entry name" value="F-box domain"/>
    <property type="match status" value="1"/>
</dbReference>
<dbReference type="InterPro" id="IPR001810">
    <property type="entry name" value="F-box_dom"/>
</dbReference>
<proteinExistence type="predicted"/>
<accession>A0AAD5VY78</accession>
<keyword evidence="3" id="KW-1185">Reference proteome</keyword>